<feature type="chain" id="PRO_5031433599" description="Secreted protein" evidence="2">
    <location>
        <begin position="19"/>
        <end position="71"/>
    </location>
</feature>
<sequence length="71" mass="7473">MKKQLLAVSLLAMTSSFAAPAFARDDGPRFASDLLDTHVAQHAEAARHIADRHPTATPAPTAVPASARTPQ</sequence>
<dbReference type="AlphaFoldDB" id="A0A7Z7IBN8"/>
<comment type="caution">
    <text evidence="3">The sequence shown here is derived from an EMBL/GenBank/DDBJ whole genome shotgun (WGS) entry which is preliminary data.</text>
</comment>
<evidence type="ECO:0000256" key="1">
    <source>
        <dbReference type="SAM" id="MobiDB-lite"/>
    </source>
</evidence>
<organism evidence="3 4">
    <name type="scientific">Caballeronia arationis</name>
    <dbReference type="NCBI Taxonomy" id="1777142"/>
    <lineage>
        <taxon>Bacteria</taxon>
        <taxon>Pseudomonadati</taxon>
        <taxon>Pseudomonadota</taxon>
        <taxon>Betaproteobacteria</taxon>
        <taxon>Burkholderiales</taxon>
        <taxon>Burkholderiaceae</taxon>
        <taxon>Caballeronia</taxon>
    </lineage>
</organism>
<keyword evidence="4" id="KW-1185">Reference proteome</keyword>
<proteinExistence type="predicted"/>
<feature type="compositionally biased region" description="Low complexity" evidence="1">
    <location>
        <begin position="55"/>
        <end position="71"/>
    </location>
</feature>
<evidence type="ECO:0008006" key="5">
    <source>
        <dbReference type="Google" id="ProtNLM"/>
    </source>
</evidence>
<reference evidence="3 4" key="1">
    <citation type="submission" date="2017-09" db="EMBL/GenBank/DDBJ databases">
        <authorList>
            <person name="Varghese N."/>
            <person name="Submissions S."/>
        </authorList>
    </citation>
    <scope>NUCLEOTIDE SEQUENCE [LARGE SCALE GENOMIC DNA]</scope>
    <source>
        <strain evidence="3 4">OK806</strain>
    </source>
</reference>
<gene>
    <name evidence="3" type="ORF">SAMN05446927_4905</name>
</gene>
<dbReference type="OrthoDB" id="9035778at2"/>
<keyword evidence="2" id="KW-0732">Signal</keyword>
<feature type="signal peptide" evidence="2">
    <location>
        <begin position="1"/>
        <end position="18"/>
    </location>
</feature>
<protein>
    <recommendedName>
        <fullName evidence="5">Secreted protein</fullName>
    </recommendedName>
</protein>
<evidence type="ECO:0000313" key="3">
    <source>
        <dbReference type="EMBL" id="SOE81616.1"/>
    </source>
</evidence>
<evidence type="ECO:0000313" key="4">
    <source>
        <dbReference type="Proteomes" id="UP000219522"/>
    </source>
</evidence>
<feature type="region of interest" description="Disordered" evidence="1">
    <location>
        <begin position="50"/>
        <end position="71"/>
    </location>
</feature>
<accession>A0A7Z7IBN8</accession>
<evidence type="ECO:0000256" key="2">
    <source>
        <dbReference type="SAM" id="SignalP"/>
    </source>
</evidence>
<dbReference type="EMBL" id="OCSU01000002">
    <property type="protein sequence ID" value="SOE81616.1"/>
    <property type="molecule type" value="Genomic_DNA"/>
</dbReference>
<dbReference type="Proteomes" id="UP000219522">
    <property type="component" value="Unassembled WGS sequence"/>
</dbReference>
<dbReference type="RefSeq" id="WP_087135048.1">
    <property type="nucleotide sequence ID" value="NZ_FCOG02000027.1"/>
</dbReference>
<name>A0A7Z7IBN8_9BURK</name>